<proteinExistence type="predicted"/>
<accession>A0A375H6T0</accession>
<evidence type="ECO:0000313" key="2">
    <source>
        <dbReference type="EMBL" id="SPD47874.1"/>
    </source>
</evidence>
<keyword evidence="4" id="KW-1185">Reference proteome</keyword>
<dbReference type="Proteomes" id="UP000255168">
    <property type="component" value="Chromosome I"/>
</dbReference>
<evidence type="ECO:0000313" key="4">
    <source>
        <dbReference type="Proteomes" id="UP000256710"/>
    </source>
</evidence>
<reference evidence="3 4" key="1">
    <citation type="submission" date="2018-01" db="EMBL/GenBank/DDBJ databases">
        <authorList>
            <person name="Clerissi C."/>
        </authorList>
    </citation>
    <scope>NUCLEOTIDE SEQUENCE [LARGE SCALE GENOMIC DNA]</scope>
    <source>
        <strain evidence="1">Cupriavidus taiwanensis STM 6082</strain>
        <strain evidence="2">Cupriavidus taiwanensis STM 6160</strain>
    </source>
</reference>
<protein>
    <submittedName>
        <fullName evidence="2">Uncharacterized protein</fullName>
    </submittedName>
</protein>
<evidence type="ECO:0000313" key="1">
    <source>
        <dbReference type="EMBL" id="SOZ35907.1"/>
    </source>
</evidence>
<dbReference type="EMBL" id="OFTC01000016">
    <property type="protein sequence ID" value="SOZ35907.1"/>
    <property type="molecule type" value="Genomic_DNA"/>
</dbReference>
<dbReference type="Proteomes" id="UP000256710">
    <property type="component" value="Unassembled WGS sequence"/>
</dbReference>
<name>A0A375H6T0_9BURK</name>
<dbReference type="AlphaFoldDB" id="A0A375H6T0"/>
<sequence>MRIPVQISRFVLVVTFPENLCHAQEWRVDVGPTLAEGAKRHNPSIGLYGFATTGQQAGACPDLVN</sequence>
<organism evidence="2 3">
    <name type="scientific">Cupriavidus neocaledonicus</name>
    <dbReference type="NCBI Taxonomy" id="1040979"/>
    <lineage>
        <taxon>Bacteria</taxon>
        <taxon>Pseudomonadati</taxon>
        <taxon>Pseudomonadota</taxon>
        <taxon>Betaproteobacteria</taxon>
        <taxon>Burkholderiales</taxon>
        <taxon>Burkholderiaceae</taxon>
        <taxon>Cupriavidus</taxon>
    </lineage>
</organism>
<evidence type="ECO:0000313" key="3">
    <source>
        <dbReference type="Proteomes" id="UP000255168"/>
    </source>
</evidence>
<gene>
    <name evidence="1" type="ORF">CBM2605_A230162</name>
    <name evidence="2" type="ORF">CBM2607_12814</name>
</gene>
<dbReference type="EMBL" id="LT984806">
    <property type="protein sequence ID" value="SPD47874.1"/>
    <property type="molecule type" value="Genomic_DNA"/>
</dbReference>